<dbReference type="HOGENOM" id="CLU_007383_19_0_1"/>
<gene>
    <name evidence="4" type="ORF">OIDMADRAFT_36770</name>
</gene>
<dbReference type="InterPro" id="IPR001509">
    <property type="entry name" value="Epimerase_deHydtase"/>
</dbReference>
<proteinExistence type="predicted"/>
<dbReference type="InterPro" id="IPR036291">
    <property type="entry name" value="NAD(P)-bd_dom_sf"/>
</dbReference>
<keyword evidence="1" id="KW-0521">NADP</keyword>
<keyword evidence="2" id="KW-0119">Carbohydrate metabolism</keyword>
<keyword evidence="5" id="KW-1185">Reference proteome</keyword>
<evidence type="ECO:0000313" key="4">
    <source>
        <dbReference type="EMBL" id="KIN07183.1"/>
    </source>
</evidence>
<dbReference type="Gene3D" id="3.40.50.720">
    <property type="entry name" value="NAD(P)-binding Rossmann-like Domain"/>
    <property type="match status" value="1"/>
</dbReference>
<dbReference type="Proteomes" id="UP000054321">
    <property type="component" value="Unassembled WGS sequence"/>
</dbReference>
<dbReference type="Pfam" id="PF01370">
    <property type="entry name" value="Epimerase"/>
    <property type="match status" value="1"/>
</dbReference>
<dbReference type="STRING" id="913774.A0A0C3DYN0"/>
<protein>
    <recommendedName>
        <fullName evidence="3">NAD-dependent epimerase/dehydratase domain-containing protein</fullName>
    </recommendedName>
</protein>
<dbReference type="PANTHER" id="PTHR43103">
    <property type="entry name" value="NUCLEOSIDE-DIPHOSPHATE-SUGAR EPIMERASE"/>
    <property type="match status" value="1"/>
</dbReference>
<dbReference type="PANTHER" id="PTHR43103:SF3">
    <property type="entry name" value="ADP-L-GLYCERO-D-MANNO-HEPTOSE-6-EPIMERASE"/>
    <property type="match status" value="1"/>
</dbReference>
<evidence type="ECO:0000256" key="1">
    <source>
        <dbReference type="ARBA" id="ARBA00022857"/>
    </source>
</evidence>
<evidence type="ECO:0000313" key="5">
    <source>
        <dbReference type="Proteomes" id="UP000054321"/>
    </source>
</evidence>
<dbReference type="AlphaFoldDB" id="A0A0C3DYN0"/>
<sequence length="295" mass="32644">MTRAHVDERDIRFLLTGAAGFIRQIVSKELLGDDSNQLVLTDTVEPPIPPSSRYPQYAVTVQADLVEGSSSVVSKDLDAILLFHGMMSSAAEANFELGYRANVDATRALLDNIGQICPGIRVIYASSEDVYGTPVPKRNVTEADITTTELSYGCQKVICETLINDYTRRGMINGFSLRFPTISVRPGLPSAAVTSFLSGIVREPLNREVCNIPLEDRAWRHWIRAVNVPGFGVTVQEMLDALKELELREKEVPGMKSLLYSWADHFDNILGLSLGIKQDSSFVQSALDYKKFLEG</sequence>
<accession>A0A0C3DYN0</accession>
<dbReference type="InParanoid" id="A0A0C3DYN0"/>
<evidence type="ECO:0000259" key="3">
    <source>
        <dbReference type="Pfam" id="PF01370"/>
    </source>
</evidence>
<organism evidence="4 5">
    <name type="scientific">Oidiodendron maius (strain Zn)</name>
    <dbReference type="NCBI Taxonomy" id="913774"/>
    <lineage>
        <taxon>Eukaryota</taxon>
        <taxon>Fungi</taxon>
        <taxon>Dikarya</taxon>
        <taxon>Ascomycota</taxon>
        <taxon>Pezizomycotina</taxon>
        <taxon>Leotiomycetes</taxon>
        <taxon>Leotiomycetes incertae sedis</taxon>
        <taxon>Myxotrichaceae</taxon>
        <taxon>Oidiodendron</taxon>
    </lineage>
</organism>
<dbReference type="OrthoDB" id="16464at2759"/>
<dbReference type="EMBL" id="KN832870">
    <property type="protein sequence ID" value="KIN07183.1"/>
    <property type="molecule type" value="Genomic_DNA"/>
</dbReference>
<reference evidence="4 5" key="1">
    <citation type="submission" date="2014-04" db="EMBL/GenBank/DDBJ databases">
        <authorList>
            <consortium name="DOE Joint Genome Institute"/>
            <person name="Kuo A."/>
            <person name="Martino E."/>
            <person name="Perotto S."/>
            <person name="Kohler A."/>
            <person name="Nagy L.G."/>
            <person name="Floudas D."/>
            <person name="Copeland A."/>
            <person name="Barry K.W."/>
            <person name="Cichocki N."/>
            <person name="Veneault-Fourrey C."/>
            <person name="LaButti K."/>
            <person name="Lindquist E.A."/>
            <person name="Lipzen A."/>
            <person name="Lundell T."/>
            <person name="Morin E."/>
            <person name="Murat C."/>
            <person name="Sun H."/>
            <person name="Tunlid A."/>
            <person name="Henrissat B."/>
            <person name="Grigoriev I.V."/>
            <person name="Hibbett D.S."/>
            <person name="Martin F."/>
            <person name="Nordberg H.P."/>
            <person name="Cantor M.N."/>
            <person name="Hua S.X."/>
        </authorList>
    </citation>
    <scope>NUCLEOTIDE SEQUENCE [LARGE SCALE GENOMIC DNA]</scope>
    <source>
        <strain evidence="4 5">Zn</strain>
    </source>
</reference>
<reference evidence="5" key="2">
    <citation type="submission" date="2015-01" db="EMBL/GenBank/DDBJ databases">
        <title>Evolutionary Origins and Diversification of the Mycorrhizal Mutualists.</title>
        <authorList>
            <consortium name="DOE Joint Genome Institute"/>
            <consortium name="Mycorrhizal Genomics Consortium"/>
            <person name="Kohler A."/>
            <person name="Kuo A."/>
            <person name="Nagy L.G."/>
            <person name="Floudas D."/>
            <person name="Copeland A."/>
            <person name="Barry K.W."/>
            <person name="Cichocki N."/>
            <person name="Veneault-Fourrey C."/>
            <person name="LaButti K."/>
            <person name="Lindquist E.A."/>
            <person name="Lipzen A."/>
            <person name="Lundell T."/>
            <person name="Morin E."/>
            <person name="Murat C."/>
            <person name="Riley R."/>
            <person name="Ohm R."/>
            <person name="Sun H."/>
            <person name="Tunlid A."/>
            <person name="Henrissat B."/>
            <person name="Grigoriev I.V."/>
            <person name="Hibbett D.S."/>
            <person name="Martin F."/>
        </authorList>
    </citation>
    <scope>NUCLEOTIDE SEQUENCE [LARGE SCALE GENOMIC DNA]</scope>
    <source>
        <strain evidence="5">Zn</strain>
    </source>
</reference>
<name>A0A0C3DYN0_OIDMZ</name>
<feature type="domain" description="NAD-dependent epimerase/dehydratase" evidence="3">
    <location>
        <begin position="14"/>
        <end position="225"/>
    </location>
</feature>
<evidence type="ECO:0000256" key="2">
    <source>
        <dbReference type="ARBA" id="ARBA00023277"/>
    </source>
</evidence>
<dbReference type="SUPFAM" id="SSF51735">
    <property type="entry name" value="NAD(P)-binding Rossmann-fold domains"/>
    <property type="match status" value="1"/>
</dbReference>